<organism evidence="2 3">
    <name type="scientific">Anaerotruncus colihominis</name>
    <dbReference type="NCBI Taxonomy" id="169435"/>
    <lineage>
        <taxon>Bacteria</taxon>
        <taxon>Bacillati</taxon>
        <taxon>Bacillota</taxon>
        <taxon>Clostridia</taxon>
        <taxon>Eubacteriales</taxon>
        <taxon>Oscillospiraceae</taxon>
        <taxon>Anaerotruncus</taxon>
    </lineage>
</organism>
<gene>
    <name evidence="2" type="ORF">D0435_13705</name>
</gene>
<evidence type="ECO:0000259" key="1">
    <source>
        <dbReference type="SMART" id="SM00635"/>
    </source>
</evidence>
<feature type="domain" description="BIG2" evidence="1">
    <location>
        <begin position="125"/>
        <end position="217"/>
    </location>
</feature>
<name>A0A845QNB5_9FIRM</name>
<dbReference type="Proteomes" id="UP000446866">
    <property type="component" value="Unassembled WGS sequence"/>
</dbReference>
<dbReference type="Pfam" id="PF02368">
    <property type="entry name" value="Big_2"/>
    <property type="match status" value="2"/>
</dbReference>
<feature type="domain" description="BIG2" evidence="1">
    <location>
        <begin position="47"/>
        <end position="122"/>
    </location>
</feature>
<dbReference type="Gene3D" id="2.60.40.1080">
    <property type="match status" value="2"/>
</dbReference>
<proteinExistence type="predicted"/>
<reference evidence="2 3" key="1">
    <citation type="submission" date="2018-08" db="EMBL/GenBank/DDBJ databases">
        <title>Murine metabolic-syndrome-specific gut microbial biobank.</title>
        <authorList>
            <person name="Liu C."/>
        </authorList>
    </citation>
    <scope>NUCLEOTIDE SEQUENCE [LARGE SCALE GENOMIC DNA]</scope>
    <source>
        <strain evidence="2 3">28</strain>
    </source>
</reference>
<dbReference type="InterPro" id="IPR003343">
    <property type="entry name" value="Big_2"/>
</dbReference>
<keyword evidence="3" id="KW-1185">Reference proteome</keyword>
<sequence length="339" mass="37639">MSTTYKEEINKGEMKMKDVIKRSITISVILALLLTLMTAFVTDETFAASKTHLKKKAISLEAGDTYQQKLILSNGKTVKSTKVKWKSCYTRVATISSTGKITAKYHGTAKLKATYKGRTYTFRVTVTDYRFKYSQYTIDVGKSKVVKLCKYLPEEEISPQKVDFWSENENIATVSSDGKVNGIAGGDTKVWAEYKGKMYSCKIHVYIPPKTGSVTCITPLPCACISNSGVIFRVDSLNGKLEYKGSLLRINIEGVCTGILPSSYGGTKTEGYGRINYRVYDSKGYVVDSGRFTTDKVRVGDRIKLQKSVFPEGYLDSSINLIDDYTIEIYGDVSTSSAL</sequence>
<dbReference type="SUPFAM" id="SSF49373">
    <property type="entry name" value="Invasin/intimin cell-adhesion fragments"/>
    <property type="match status" value="2"/>
</dbReference>
<accession>A0A845QNB5</accession>
<protein>
    <recommendedName>
        <fullName evidence="1">BIG2 domain-containing protein</fullName>
    </recommendedName>
</protein>
<dbReference type="InterPro" id="IPR008964">
    <property type="entry name" value="Invasin/intimin_cell_adhesion"/>
</dbReference>
<dbReference type="EMBL" id="QXWK01000031">
    <property type="protein sequence ID" value="NBH62705.1"/>
    <property type="molecule type" value="Genomic_DNA"/>
</dbReference>
<evidence type="ECO:0000313" key="3">
    <source>
        <dbReference type="Proteomes" id="UP000446866"/>
    </source>
</evidence>
<dbReference type="SMART" id="SM00635">
    <property type="entry name" value="BID_2"/>
    <property type="match status" value="2"/>
</dbReference>
<comment type="caution">
    <text evidence="2">The sequence shown here is derived from an EMBL/GenBank/DDBJ whole genome shotgun (WGS) entry which is preliminary data.</text>
</comment>
<dbReference type="AlphaFoldDB" id="A0A845QNB5"/>
<evidence type="ECO:0000313" key="2">
    <source>
        <dbReference type="EMBL" id="NBH62705.1"/>
    </source>
</evidence>